<feature type="domain" description="Glycosyltransferase subfamily 4-like N-terminal" evidence="4">
    <location>
        <begin position="45"/>
        <end position="247"/>
    </location>
</feature>
<reference evidence="5 6" key="1">
    <citation type="journal article" date="2014" name="Front. Genet.">
        <title>Genome and metabolic network of "Candidatus Phaeomarinobacter ectocarpi" Ec32, a new candidate genus of Alphaproteobacteria frequently associated with brown algae.</title>
        <authorList>
            <person name="Dittami S.M."/>
            <person name="Barbeyron T."/>
            <person name="Boyen C."/>
            <person name="Cambefort J."/>
            <person name="Collet G."/>
            <person name="Delage L."/>
            <person name="Gobet A."/>
            <person name="Groisillier A."/>
            <person name="Leblanc C."/>
            <person name="Michel G."/>
            <person name="Scornet D."/>
            <person name="Siegel A."/>
            <person name="Tapia J.E."/>
            <person name="Tonon T."/>
        </authorList>
    </citation>
    <scope>NUCLEOTIDE SEQUENCE [LARGE SCALE GENOMIC DNA]</scope>
    <source>
        <strain evidence="5 6">Ec32</strain>
    </source>
</reference>
<evidence type="ECO:0000259" key="3">
    <source>
        <dbReference type="Pfam" id="PF00534"/>
    </source>
</evidence>
<dbReference type="GO" id="GO:0009103">
    <property type="term" value="P:lipopolysaccharide biosynthetic process"/>
    <property type="evidence" value="ECO:0007669"/>
    <property type="project" value="TreeGrafter"/>
</dbReference>
<evidence type="ECO:0000256" key="1">
    <source>
        <dbReference type="ARBA" id="ARBA00022679"/>
    </source>
</evidence>
<dbReference type="PANTHER" id="PTHR46401">
    <property type="entry name" value="GLYCOSYLTRANSFERASE WBBK-RELATED"/>
    <property type="match status" value="1"/>
</dbReference>
<dbReference type="RefSeq" id="WP_081826319.1">
    <property type="nucleotide sequence ID" value="NZ_HG966617.1"/>
</dbReference>
<sequence length="445" mass="50374">MSQALSRADVPDFEPREPIDTRARPGIDRPLRMLMPSYRSNPTTGGQGVYMRLITKALADRGHEIDVVSGQPYPVLDPRCRLIKLPSLDLYADPHPIKALWSGKMRDWLDVKEWWWHNSGGFPEPYTFGERMAKWAETRVNDYDIVHDNQTLCWGLLKMRDMGMPVLGTIHHPITRDRRIDIKHSPNPFFAFLKWRWYSFLNMQIKVARELEDLIVVSKSTLRDVSKDFGLDPNRLELCYHGIDTEQWRPMPEIERKPNRLIACASADVPLKGLIYLIRAYDQLLPKYPDLELVVIGSLREGNTSKELERRGIKDKVKFVSGGLTDEDITKMYAEATIAISPSVYEGFGFPCGEAMACGAPVIATDGGSLPEVAGDAAPVVPNSNPDALAAQISKMLDDKSLRDSIGAAGRERMLKEFQWSRTAENLEKIYLETIGRAHGRLRQA</sequence>
<protein>
    <submittedName>
        <fullName evidence="5">Glycosyl transferase|GT4</fullName>
        <ecNumber evidence="5">2.4.-.-</ecNumber>
    </submittedName>
</protein>
<dbReference type="GO" id="GO:0016757">
    <property type="term" value="F:glycosyltransferase activity"/>
    <property type="evidence" value="ECO:0007669"/>
    <property type="project" value="UniProtKB-KW"/>
</dbReference>
<evidence type="ECO:0000313" key="6">
    <source>
        <dbReference type="Proteomes" id="UP000032160"/>
    </source>
</evidence>
<keyword evidence="5" id="KW-0328">Glycosyltransferase</keyword>
<dbReference type="Pfam" id="PF00534">
    <property type="entry name" value="Glycos_transf_1"/>
    <property type="match status" value="1"/>
</dbReference>
<evidence type="ECO:0000313" key="5">
    <source>
        <dbReference type="EMBL" id="CDO58599.1"/>
    </source>
</evidence>
<gene>
    <name evidence="5" type="ORF">BN1012_Phect385</name>
</gene>
<dbReference type="Gene3D" id="3.40.50.2000">
    <property type="entry name" value="Glycogen Phosphorylase B"/>
    <property type="match status" value="2"/>
</dbReference>
<dbReference type="Pfam" id="PF13439">
    <property type="entry name" value="Glyco_transf_4"/>
    <property type="match status" value="1"/>
</dbReference>
<dbReference type="InterPro" id="IPR028098">
    <property type="entry name" value="Glyco_trans_4-like_N"/>
</dbReference>
<feature type="domain" description="Glycosyl transferase family 1" evidence="3">
    <location>
        <begin position="257"/>
        <end position="413"/>
    </location>
</feature>
<accession>X5MDL8</accession>
<proteinExistence type="predicted"/>
<evidence type="ECO:0000259" key="4">
    <source>
        <dbReference type="Pfam" id="PF13439"/>
    </source>
</evidence>
<dbReference type="KEGG" id="pect:BN1012_Phect385"/>
<dbReference type="CDD" id="cd03801">
    <property type="entry name" value="GT4_PimA-like"/>
    <property type="match status" value="1"/>
</dbReference>
<dbReference type="OrthoDB" id="9801609at2"/>
<dbReference type="InterPro" id="IPR001296">
    <property type="entry name" value="Glyco_trans_1"/>
</dbReference>
<keyword evidence="1 5" id="KW-0808">Transferase</keyword>
<organism evidence="5 6">
    <name type="scientific">Candidatus Phaeomarinibacter ectocarpi</name>
    <dbReference type="NCBI Taxonomy" id="1458461"/>
    <lineage>
        <taxon>Bacteria</taxon>
        <taxon>Pseudomonadati</taxon>
        <taxon>Pseudomonadota</taxon>
        <taxon>Alphaproteobacteria</taxon>
        <taxon>Hyphomicrobiales</taxon>
        <taxon>Parvibaculaceae</taxon>
        <taxon>Candidatus Phaeomarinibacter</taxon>
    </lineage>
</organism>
<dbReference type="STRING" id="1458461.BN1012_Phect385"/>
<dbReference type="PANTHER" id="PTHR46401:SF2">
    <property type="entry name" value="GLYCOSYLTRANSFERASE WBBK-RELATED"/>
    <property type="match status" value="1"/>
</dbReference>
<dbReference type="SUPFAM" id="SSF53756">
    <property type="entry name" value="UDP-Glycosyltransferase/glycogen phosphorylase"/>
    <property type="match status" value="1"/>
</dbReference>
<dbReference type="Proteomes" id="UP000032160">
    <property type="component" value="Chromosome I"/>
</dbReference>
<name>X5MDL8_9HYPH</name>
<feature type="compositionally biased region" description="Basic and acidic residues" evidence="2">
    <location>
        <begin position="9"/>
        <end position="25"/>
    </location>
</feature>
<dbReference type="AlphaFoldDB" id="X5MDL8"/>
<dbReference type="HOGENOM" id="CLU_009583_27_4_5"/>
<dbReference type="EC" id="2.4.-.-" evidence="5"/>
<keyword evidence="6" id="KW-1185">Reference proteome</keyword>
<evidence type="ECO:0000256" key="2">
    <source>
        <dbReference type="SAM" id="MobiDB-lite"/>
    </source>
</evidence>
<feature type="region of interest" description="Disordered" evidence="2">
    <location>
        <begin position="1"/>
        <end position="25"/>
    </location>
</feature>
<dbReference type="EMBL" id="HG966617">
    <property type="protein sequence ID" value="CDO58599.1"/>
    <property type="molecule type" value="Genomic_DNA"/>
</dbReference>